<evidence type="ECO:0000313" key="1">
    <source>
        <dbReference type="Proteomes" id="UP000887565"/>
    </source>
</evidence>
<protein>
    <submittedName>
        <fullName evidence="2">Uncharacterized protein</fullName>
    </submittedName>
</protein>
<reference evidence="2" key="1">
    <citation type="submission" date="2022-11" db="UniProtKB">
        <authorList>
            <consortium name="WormBaseParasite"/>
        </authorList>
    </citation>
    <scope>IDENTIFICATION</scope>
</reference>
<keyword evidence="1" id="KW-1185">Reference proteome</keyword>
<sequence>MSEHHSSGCCKGATVSIAVDRNEENVAEIEGEERESEDAGVIVVEDSEAEIYKIDDVQKTYLALKRYLNI</sequence>
<dbReference type="WBParaSite" id="nRc.2.0.1.t38426-RA">
    <property type="protein sequence ID" value="nRc.2.0.1.t38426-RA"/>
    <property type="gene ID" value="nRc.2.0.1.g38426"/>
</dbReference>
<accession>A0A915KJ39</accession>
<dbReference type="AlphaFoldDB" id="A0A915KJ39"/>
<dbReference type="Proteomes" id="UP000887565">
    <property type="component" value="Unplaced"/>
</dbReference>
<evidence type="ECO:0000313" key="2">
    <source>
        <dbReference type="WBParaSite" id="nRc.2.0.1.t38426-RA"/>
    </source>
</evidence>
<organism evidence="1 2">
    <name type="scientific">Romanomermis culicivorax</name>
    <name type="common">Nematode worm</name>
    <dbReference type="NCBI Taxonomy" id="13658"/>
    <lineage>
        <taxon>Eukaryota</taxon>
        <taxon>Metazoa</taxon>
        <taxon>Ecdysozoa</taxon>
        <taxon>Nematoda</taxon>
        <taxon>Enoplea</taxon>
        <taxon>Dorylaimia</taxon>
        <taxon>Mermithida</taxon>
        <taxon>Mermithoidea</taxon>
        <taxon>Mermithidae</taxon>
        <taxon>Romanomermis</taxon>
    </lineage>
</organism>
<proteinExistence type="predicted"/>
<name>A0A915KJ39_ROMCU</name>